<name>A0A6A6C5Z4_ZASCE</name>
<dbReference type="Proteomes" id="UP000799537">
    <property type="component" value="Unassembled WGS sequence"/>
</dbReference>
<dbReference type="GeneID" id="54567353"/>
<dbReference type="InterPro" id="IPR038883">
    <property type="entry name" value="AN11006-like"/>
</dbReference>
<dbReference type="RefSeq" id="XP_033662567.1">
    <property type="nucleotide sequence ID" value="XM_033814081.1"/>
</dbReference>
<keyword evidence="2" id="KW-1185">Reference proteome</keyword>
<dbReference type="OrthoDB" id="3650939at2759"/>
<proteinExistence type="predicted"/>
<dbReference type="AlphaFoldDB" id="A0A6A6C5Z4"/>
<dbReference type="PANTHER" id="PTHR42085">
    <property type="entry name" value="F-BOX DOMAIN-CONTAINING PROTEIN"/>
    <property type="match status" value="1"/>
</dbReference>
<reference evidence="1" key="1">
    <citation type="journal article" date="2020" name="Stud. Mycol.">
        <title>101 Dothideomycetes genomes: a test case for predicting lifestyles and emergence of pathogens.</title>
        <authorList>
            <person name="Haridas S."/>
            <person name="Albert R."/>
            <person name="Binder M."/>
            <person name="Bloem J."/>
            <person name="Labutti K."/>
            <person name="Salamov A."/>
            <person name="Andreopoulos B."/>
            <person name="Baker S."/>
            <person name="Barry K."/>
            <person name="Bills G."/>
            <person name="Bluhm B."/>
            <person name="Cannon C."/>
            <person name="Castanera R."/>
            <person name="Culley D."/>
            <person name="Daum C."/>
            <person name="Ezra D."/>
            <person name="Gonzalez J."/>
            <person name="Henrissat B."/>
            <person name="Kuo A."/>
            <person name="Liang C."/>
            <person name="Lipzen A."/>
            <person name="Lutzoni F."/>
            <person name="Magnuson J."/>
            <person name="Mondo S."/>
            <person name="Nolan M."/>
            <person name="Ohm R."/>
            <person name="Pangilinan J."/>
            <person name="Park H.-J."/>
            <person name="Ramirez L."/>
            <person name="Alfaro M."/>
            <person name="Sun H."/>
            <person name="Tritt A."/>
            <person name="Yoshinaga Y."/>
            <person name="Zwiers L.-H."/>
            <person name="Turgeon B."/>
            <person name="Goodwin S."/>
            <person name="Spatafora J."/>
            <person name="Crous P."/>
            <person name="Grigoriev I."/>
        </authorList>
    </citation>
    <scope>NUCLEOTIDE SEQUENCE</scope>
    <source>
        <strain evidence="1">ATCC 36951</strain>
    </source>
</reference>
<protein>
    <submittedName>
        <fullName evidence="1">Uncharacterized protein</fullName>
    </submittedName>
</protein>
<dbReference type="EMBL" id="ML993618">
    <property type="protein sequence ID" value="KAF2161678.1"/>
    <property type="molecule type" value="Genomic_DNA"/>
</dbReference>
<dbReference type="PANTHER" id="PTHR42085:SF2">
    <property type="entry name" value="F-BOX DOMAIN-CONTAINING PROTEIN"/>
    <property type="match status" value="1"/>
</dbReference>
<evidence type="ECO:0000313" key="2">
    <source>
        <dbReference type="Proteomes" id="UP000799537"/>
    </source>
</evidence>
<sequence length="294" mass="34332">MSTIPRRDRSGNRYWQMKQHYSSTIAELREIARKAGYATPTNIRKANIVNIIHRIHRQLPNYSPCTLTELRKFAFDRKLITTAKTGTHKQLLRLLTAADDDVQFSLLFDLPPELRCAIYRWYMAPFPEELESPAQPPLTRVSRAVRREATPIFYQSCHFLLDLTRTKGVKHHFRFEDDTHHFLSSLMAPHIAAIRRFQFQFYLARNVSGIDVYKIDVELRTGEKGFLPRVKAHKFLMSQSGTTEVDASCEKMEKALVEYFATRRATEAEGKEVKLRAEHFYGARRKMDEIMHPD</sequence>
<organism evidence="1 2">
    <name type="scientific">Zasmidium cellare ATCC 36951</name>
    <dbReference type="NCBI Taxonomy" id="1080233"/>
    <lineage>
        <taxon>Eukaryota</taxon>
        <taxon>Fungi</taxon>
        <taxon>Dikarya</taxon>
        <taxon>Ascomycota</taxon>
        <taxon>Pezizomycotina</taxon>
        <taxon>Dothideomycetes</taxon>
        <taxon>Dothideomycetidae</taxon>
        <taxon>Mycosphaerellales</taxon>
        <taxon>Mycosphaerellaceae</taxon>
        <taxon>Zasmidium</taxon>
    </lineage>
</organism>
<accession>A0A6A6C5Z4</accession>
<evidence type="ECO:0000313" key="1">
    <source>
        <dbReference type="EMBL" id="KAF2161678.1"/>
    </source>
</evidence>
<gene>
    <name evidence="1" type="ORF">M409DRAFT_59057</name>
</gene>